<organism evidence="11 12">
    <name type="scientific">Paenibacillus silagei</name>
    <dbReference type="NCBI Taxonomy" id="1670801"/>
    <lineage>
        <taxon>Bacteria</taxon>
        <taxon>Bacillati</taxon>
        <taxon>Bacillota</taxon>
        <taxon>Bacilli</taxon>
        <taxon>Bacillales</taxon>
        <taxon>Paenibacillaceae</taxon>
        <taxon>Paenibacillus</taxon>
    </lineage>
</organism>
<evidence type="ECO:0000256" key="7">
    <source>
        <dbReference type="ARBA" id="ARBA00023163"/>
    </source>
</evidence>
<evidence type="ECO:0000256" key="8">
    <source>
        <dbReference type="PROSITE-ProRule" id="PRU00169"/>
    </source>
</evidence>
<name>A0ABS4NKT6_9BACL</name>
<evidence type="ECO:0000256" key="4">
    <source>
        <dbReference type="ARBA" id="ARBA00023012"/>
    </source>
</evidence>
<dbReference type="InterPro" id="IPR051552">
    <property type="entry name" value="HptR"/>
</dbReference>
<dbReference type="SMART" id="SM00448">
    <property type="entry name" value="REC"/>
    <property type="match status" value="1"/>
</dbReference>
<keyword evidence="2" id="KW-0963">Cytoplasm</keyword>
<dbReference type="Pfam" id="PF00072">
    <property type="entry name" value="Response_reg"/>
    <property type="match status" value="1"/>
</dbReference>
<dbReference type="Pfam" id="PF12833">
    <property type="entry name" value="HTH_18"/>
    <property type="match status" value="1"/>
</dbReference>
<dbReference type="SUPFAM" id="SSF52172">
    <property type="entry name" value="CheY-like"/>
    <property type="match status" value="1"/>
</dbReference>
<evidence type="ECO:0000256" key="1">
    <source>
        <dbReference type="ARBA" id="ARBA00004496"/>
    </source>
</evidence>
<accession>A0ABS4NKT6</accession>
<keyword evidence="3 8" id="KW-0597">Phosphoprotein</keyword>
<keyword evidence="4" id="KW-0902">Two-component regulatory system</keyword>
<dbReference type="EMBL" id="JAGGLV010000002">
    <property type="protein sequence ID" value="MBP2110684.1"/>
    <property type="molecule type" value="Genomic_DNA"/>
</dbReference>
<keyword evidence="5" id="KW-0805">Transcription regulation</keyword>
<feature type="domain" description="HTH araC/xylS-type" evidence="9">
    <location>
        <begin position="451"/>
        <end position="548"/>
    </location>
</feature>
<gene>
    <name evidence="11" type="ORF">J2Z70_000824</name>
</gene>
<dbReference type="PROSITE" id="PS50110">
    <property type="entry name" value="RESPONSE_REGULATORY"/>
    <property type="match status" value="1"/>
</dbReference>
<comment type="subcellular location">
    <subcellularLocation>
        <location evidence="1">Cytoplasm</location>
    </subcellularLocation>
</comment>
<keyword evidence="6" id="KW-0238">DNA-binding</keyword>
<feature type="domain" description="Response regulatory" evidence="10">
    <location>
        <begin position="3"/>
        <end position="120"/>
    </location>
</feature>
<dbReference type="InterPro" id="IPR018060">
    <property type="entry name" value="HTH_AraC"/>
</dbReference>
<dbReference type="InterPro" id="IPR011006">
    <property type="entry name" value="CheY-like_superfamily"/>
</dbReference>
<sequence length="553" mass="62504">MYRVIIVEDEFIVRYGIRSMIEWEAIGMEVTGEAGNGREALELMAAGLPDILITDIKMPVMDGIELIAEVRKLSPDLKIVILSNLEDFQYAKEAIKQNVSDYIIKSDMMPRDFEQVLLKLKDSLEGAQKPWEQKSAPAKIAPVHKENFLIELLELGAVQGRIEHDTLTRAGLAEKRPLYVLQILPGGRAEPEYGQGAAVIRSLLEEIGLNDPVLGYELIRDRQGVLHVIVTSEVMVQTGKAAIMDRLLSSSEQLILRLSRQYGWTVTIGISGEVREWADLKNAYVQASGAARMKLFMGTGRVLVHGSGELQAQGPQSHAAQPDTAQHQMTQSGTTLAPSLQISSHQIQSMVYAFQSRELEEYLEQLFGQLAVRRDAELVQIISLELLMILTTLWPDVSKDVEQVLELKKQYFDELSKLETLEESREWFLQAFQALVAHMKEMYNSDRNSIIKATQYIRQYYHQEITLQSISGLVHLSKNYFANLFRKEVGESFLEYLTRIRIEKAKTLLTGELKAGDIGSLVGIQDPKYFSKVFKKITGVSPSEYRALVRKER</sequence>
<evidence type="ECO:0000256" key="2">
    <source>
        <dbReference type="ARBA" id="ARBA00022490"/>
    </source>
</evidence>
<dbReference type="Proteomes" id="UP000773462">
    <property type="component" value="Unassembled WGS sequence"/>
</dbReference>
<comment type="caution">
    <text evidence="11">The sequence shown here is derived from an EMBL/GenBank/DDBJ whole genome shotgun (WGS) entry which is preliminary data.</text>
</comment>
<keyword evidence="12" id="KW-1185">Reference proteome</keyword>
<dbReference type="SUPFAM" id="SSF46689">
    <property type="entry name" value="Homeodomain-like"/>
    <property type="match status" value="2"/>
</dbReference>
<evidence type="ECO:0000313" key="11">
    <source>
        <dbReference type="EMBL" id="MBP2110684.1"/>
    </source>
</evidence>
<protein>
    <submittedName>
        <fullName evidence="11">Two-component system response regulator YesN</fullName>
    </submittedName>
</protein>
<evidence type="ECO:0000259" key="9">
    <source>
        <dbReference type="PROSITE" id="PS01124"/>
    </source>
</evidence>
<evidence type="ECO:0000313" key="12">
    <source>
        <dbReference type="Proteomes" id="UP000773462"/>
    </source>
</evidence>
<proteinExistence type="predicted"/>
<dbReference type="InterPro" id="IPR009057">
    <property type="entry name" value="Homeodomain-like_sf"/>
</dbReference>
<keyword evidence="7" id="KW-0804">Transcription</keyword>
<dbReference type="PROSITE" id="PS01124">
    <property type="entry name" value="HTH_ARAC_FAMILY_2"/>
    <property type="match status" value="1"/>
</dbReference>
<dbReference type="CDD" id="cd17536">
    <property type="entry name" value="REC_YesN-like"/>
    <property type="match status" value="1"/>
</dbReference>
<evidence type="ECO:0000256" key="5">
    <source>
        <dbReference type="ARBA" id="ARBA00023015"/>
    </source>
</evidence>
<dbReference type="PANTHER" id="PTHR42713:SF3">
    <property type="entry name" value="TRANSCRIPTIONAL REGULATORY PROTEIN HPTR"/>
    <property type="match status" value="1"/>
</dbReference>
<dbReference type="Gene3D" id="3.40.50.2300">
    <property type="match status" value="1"/>
</dbReference>
<dbReference type="SMART" id="SM00342">
    <property type="entry name" value="HTH_ARAC"/>
    <property type="match status" value="1"/>
</dbReference>
<dbReference type="Gene3D" id="1.10.10.60">
    <property type="entry name" value="Homeodomain-like"/>
    <property type="match status" value="2"/>
</dbReference>
<reference evidence="11 12" key="1">
    <citation type="submission" date="2021-03" db="EMBL/GenBank/DDBJ databases">
        <title>Genomic Encyclopedia of Type Strains, Phase IV (KMG-IV): sequencing the most valuable type-strain genomes for metagenomic binning, comparative biology and taxonomic classification.</title>
        <authorList>
            <person name="Goeker M."/>
        </authorList>
    </citation>
    <scope>NUCLEOTIDE SEQUENCE [LARGE SCALE GENOMIC DNA]</scope>
    <source>
        <strain evidence="11 12">DSM 101953</strain>
    </source>
</reference>
<dbReference type="InterPro" id="IPR001789">
    <property type="entry name" value="Sig_transdc_resp-reg_receiver"/>
</dbReference>
<feature type="modified residue" description="4-aspartylphosphate" evidence="8">
    <location>
        <position position="55"/>
    </location>
</feature>
<evidence type="ECO:0000256" key="6">
    <source>
        <dbReference type="ARBA" id="ARBA00023125"/>
    </source>
</evidence>
<evidence type="ECO:0000259" key="10">
    <source>
        <dbReference type="PROSITE" id="PS50110"/>
    </source>
</evidence>
<dbReference type="RefSeq" id="WP_209869688.1">
    <property type="nucleotide sequence ID" value="NZ_JAGGLV010000002.1"/>
</dbReference>
<dbReference type="PANTHER" id="PTHR42713">
    <property type="entry name" value="HISTIDINE KINASE-RELATED"/>
    <property type="match status" value="1"/>
</dbReference>
<evidence type="ECO:0000256" key="3">
    <source>
        <dbReference type="ARBA" id="ARBA00022553"/>
    </source>
</evidence>